<name>A0ABV5QD45_9ACTN</name>
<keyword evidence="3" id="KW-1185">Reference proteome</keyword>
<accession>A0ABV5QD45</accession>
<feature type="transmembrane region" description="Helical" evidence="1">
    <location>
        <begin position="49"/>
        <end position="68"/>
    </location>
</feature>
<evidence type="ECO:0000313" key="3">
    <source>
        <dbReference type="Proteomes" id="UP001589646"/>
    </source>
</evidence>
<proteinExistence type="predicted"/>
<comment type="caution">
    <text evidence="2">The sequence shown here is derived from an EMBL/GenBank/DDBJ whole genome shotgun (WGS) entry which is preliminary data.</text>
</comment>
<feature type="transmembrane region" description="Helical" evidence="1">
    <location>
        <begin position="195"/>
        <end position="212"/>
    </location>
</feature>
<dbReference type="EMBL" id="JBHMCE010000018">
    <property type="protein sequence ID" value="MFB9533407.1"/>
    <property type="molecule type" value="Genomic_DNA"/>
</dbReference>
<dbReference type="Proteomes" id="UP001589646">
    <property type="component" value="Unassembled WGS sequence"/>
</dbReference>
<dbReference type="InterPro" id="IPR009339">
    <property type="entry name" value="DUF998"/>
</dbReference>
<keyword evidence="1" id="KW-0812">Transmembrane</keyword>
<dbReference type="RefSeq" id="WP_346116362.1">
    <property type="nucleotide sequence ID" value="NZ_BAAAXC010000001.1"/>
</dbReference>
<feature type="transmembrane region" description="Helical" evidence="1">
    <location>
        <begin position="154"/>
        <end position="175"/>
    </location>
</feature>
<gene>
    <name evidence="2" type="ORF">ACFFRN_42995</name>
</gene>
<reference evidence="2 3" key="1">
    <citation type="submission" date="2024-09" db="EMBL/GenBank/DDBJ databases">
        <authorList>
            <person name="Sun Q."/>
            <person name="Mori K."/>
        </authorList>
    </citation>
    <scope>NUCLEOTIDE SEQUENCE [LARGE SCALE GENOMIC DNA]</scope>
    <source>
        <strain evidence="2 3">JCM 3323</strain>
    </source>
</reference>
<organism evidence="2 3">
    <name type="scientific">Nonomuraea roseola</name>
    <dbReference type="NCBI Taxonomy" id="46179"/>
    <lineage>
        <taxon>Bacteria</taxon>
        <taxon>Bacillati</taxon>
        <taxon>Actinomycetota</taxon>
        <taxon>Actinomycetes</taxon>
        <taxon>Streptosporangiales</taxon>
        <taxon>Streptosporangiaceae</taxon>
        <taxon>Nonomuraea</taxon>
    </lineage>
</organism>
<evidence type="ECO:0000256" key="1">
    <source>
        <dbReference type="SAM" id="Phobius"/>
    </source>
</evidence>
<feature type="transmembrane region" description="Helical" evidence="1">
    <location>
        <begin position="80"/>
        <end position="102"/>
    </location>
</feature>
<sequence>MNRVNRNLLLLSGVIGPALFAVVYSITGALRPGYSAWHHTISTLSLGDHGWIQIANFILYGILTLVFATGLRHALRGGPGALWGPILLAVAGLGLIAIGPYVTDPVLGYPTATPAVPSADGTIHNLVSLIVFIVFPAAALVLARRFARDQWRGWAPYSIATGILSIAFVLLFFTAVTAAGGGDGGNSPAGMLERIPTLIIGLWQALLALRLMNQTPATAGAPSLTTR</sequence>
<evidence type="ECO:0000313" key="2">
    <source>
        <dbReference type="EMBL" id="MFB9533407.1"/>
    </source>
</evidence>
<protein>
    <submittedName>
        <fullName evidence="2">DUF998 domain-containing protein</fullName>
    </submittedName>
</protein>
<feature type="transmembrane region" description="Helical" evidence="1">
    <location>
        <begin position="122"/>
        <end position="142"/>
    </location>
</feature>
<keyword evidence="1" id="KW-0472">Membrane</keyword>
<dbReference type="Pfam" id="PF06197">
    <property type="entry name" value="DUF998"/>
    <property type="match status" value="1"/>
</dbReference>
<keyword evidence="1" id="KW-1133">Transmembrane helix</keyword>